<organism evidence="5 6">
    <name type="scientific">Bifidobacterium anseris</name>
    <dbReference type="NCBI Taxonomy" id="2020963"/>
    <lineage>
        <taxon>Bacteria</taxon>
        <taxon>Bacillati</taxon>
        <taxon>Actinomycetota</taxon>
        <taxon>Actinomycetes</taxon>
        <taxon>Bifidobacteriales</taxon>
        <taxon>Bifidobacteriaceae</taxon>
        <taxon>Bifidobacterium</taxon>
    </lineage>
</organism>
<evidence type="ECO:0000256" key="1">
    <source>
        <dbReference type="ARBA" id="ARBA00023015"/>
    </source>
</evidence>
<dbReference type="SMART" id="SM00347">
    <property type="entry name" value="HTH_MARR"/>
    <property type="match status" value="1"/>
</dbReference>
<dbReference type="OrthoDB" id="3177763at2"/>
<dbReference type="Proteomes" id="UP000234935">
    <property type="component" value="Unassembled WGS sequence"/>
</dbReference>
<dbReference type="GO" id="GO:0003700">
    <property type="term" value="F:DNA-binding transcription factor activity"/>
    <property type="evidence" value="ECO:0007669"/>
    <property type="project" value="InterPro"/>
</dbReference>
<dbReference type="PROSITE" id="PS50995">
    <property type="entry name" value="HTH_MARR_2"/>
    <property type="match status" value="1"/>
</dbReference>
<reference evidence="5 6" key="1">
    <citation type="submission" date="2017-07" db="EMBL/GenBank/DDBJ databases">
        <title>Bifidobacterium novel species.</title>
        <authorList>
            <person name="Lugli G.A."/>
            <person name="Milani C."/>
            <person name="Duranti S."/>
            <person name="Mangifesta M."/>
        </authorList>
    </citation>
    <scope>NUCLEOTIDE SEQUENCE [LARGE SCALE GENOMIC DNA]</scope>
    <source>
        <strain evidence="6">Goo31D</strain>
    </source>
</reference>
<keyword evidence="6" id="KW-1185">Reference proteome</keyword>
<dbReference type="Pfam" id="PF01047">
    <property type="entry name" value="MarR"/>
    <property type="match status" value="1"/>
</dbReference>
<keyword evidence="3" id="KW-0804">Transcription</keyword>
<accession>A0A2N5IX94</accession>
<feature type="domain" description="HTH marR-type" evidence="4">
    <location>
        <begin position="1"/>
        <end position="133"/>
    </location>
</feature>
<keyword evidence="1" id="KW-0805">Transcription regulation</keyword>
<dbReference type="EMBL" id="NMYC01000005">
    <property type="protein sequence ID" value="PLS26587.1"/>
    <property type="molecule type" value="Genomic_DNA"/>
</dbReference>
<name>A0A2N5IX94_9BIFI</name>
<sequence>MELIGPSVVVLMRQLNVFLGRHIREANMTASELMYLAPLYEEDGLTQERLSAVLAVNKAATARIVRKLESKNLVLRRTQMDDRRSKRIWLTPQAKALEPTIRGLRDEWDAYVTQGMTDEEVSFLERRLAHMAERAKQLNATQANE</sequence>
<evidence type="ECO:0000259" key="4">
    <source>
        <dbReference type="PROSITE" id="PS50995"/>
    </source>
</evidence>
<evidence type="ECO:0000313" key="6">
    <source>
        <dbReference type="Proteomes" id="UP000234935"/>
    </source>
</evidence>
<proteinExistence type="predicted"/>
<dbReference type="PRINTS" id="PR00598">
    <property type="entry name" value="HTHMARR"/>
</dbReference>
<comment type="caution">
    <text evidence="5">The sequence shown here is derived from an EMBL/GenBank/DDBJ whole genome shotgun (WGS) entry which is preliminary data.</text>
</comment>
<protein>
    <submittedName>
        <fullName evidence="5">TrmB family transcriptional regulator</fullName>
    </submittedName>
</protein>
<keyword evidence="2" id="KW-0238">DNA-binding</keyword>
<dbReference type="GO" id="GO:0003677">
    <property type="term" value="F:DNA binding"/>
    <property type="evidence" value="ECO:0007669"/>
    <property type="project" value="UniProtKB-KW"/>
</dbReference>
<dbReference type="PANTHER" id="PTHR42756:SF1">
    <property type="entry name" value="TRANSCRIPTIONAL REPRESSOR OF EMRAB OPERON"/>
    <property type="match status" value="1"/>
</dbReference>
<dbReference type="Gene3D" id="1.10.10.10">
    <property type="entry name" value="Winged helix-like DNA-binding domain superfamily/Winged helix DNA-binding domain"/>
    <property type="match status" value="1"/>
</dbReference>
<dbReference type="RefSeq" id="WP_051198516.1">
    <property type="nucleotide sequence ID" value="NZ_NMYC01000005.1"/>
</dbReference>
<dbReference type="PANTHER" id="PTHR42756">
    <property type="entry name" value="TRANSCRIPTIONAL REGULATOR, MARR"/>
    <property type="match status" value="1"/>
</dbReference>
<dbReference type="InterPro" id="IPR000835">
    <property type="entry name" value="HTH_MarR-typ"/>
</dbReference>
<gene>
    <name evidence="5" type="ORF">CGZ88_1072</name>
</gene>
<dbReference type="SUPFAM" id="SSF46785">
    <property type="entry name" value="Winged helix' DNA-binding domain"/>
    <property type="match status" value="1"/>
</dbReference>
<dbReference type="InterPro" id="IPR036388">
    <property type="entry name" value="WH-like_DNA-bd_sf"/>
</dbReference>
<evidence type="ECO:0000256" key="3">
    <source>
        <dbReference type="ARBA" id="ARBA00023163"/>
    </source>
</evidence>
<dbReference type="AlphaFoldDB" id="A0A2N5IX94"/>
<evidence type="ECO:0000313" key="5">
    <source>
        <dbReference type="EMBL" id="PLS26587.1"/>
    </source>
</evidence>
<evidence type="ECO:0000256" key="2">
    <source>
        <dbReference type="ARBA" id="ARBA00023125"/>
    </source>
</evidence>
<dbReference type="InterPro" id="IPR036390">
    <property type="entry name" value="WH_DNA-bd_sf"/>
</dbReference>